<dbReference type="EMBL" id="JAZGQO010000002">
    <property type="protein sequence ID" value="KAK6191364.1"/>
    <property type="molecule type" value="Genomic_DNA"/>
</dbReference>
<name>A0AAN8KFC0_PATCE</name>
<dbReference type="SUPFAM" id="SSF56672">
    <property type="entry name" value="DNA/RNA polymerases"/>
    <property type="match status" value="1"/>
</dbReference>
<dbReference type="AlphaFoldDB" id="A0AAN8KFC0"/>
<feature type="domain" description="Reverse transcriptase/retrotransposon-derived protein RNase H-like" evidence="1">
    <location>
        <begin position="33"/>
        <end position="103"/>
    </location>
</feature>
<keyword evidence="3" id="KW-1185">Reference proteome</keyword>
<dbReference type="InterPro" id="IPR043128">
    <property type="entry name" value="Rev_trsase/Diguanyl_cyclase"/>
</dbReference>
<accession>A0AAN8KFC0</accession>
<evidence type="ECO:0000259" key="1">
    <source>
        <dbReference type="Pfam" id="PF17919"/>
    </source>
</evidence>
<reference evidence="2 3" key="1">
    <citation type="submission" date="2024-01" db="EMBL/GenBank/DDBJ databases">
        <title>The genome of the rayed Mediterranean limpet Patella caerulea (Linnaeus, 1758).</title>
        <authorList>
            <person name="Anh-Thu Weber A."/>
            <person name="Halstead-Nussloch G."/>
        </authorList>
    </citation>
    <scope>NUCLEOTIDE SEQUENCE [LARGE SCALE GENOMIC DNA]</scope>
    <source>
        <strain evidence="2">AATW-2023a</strain>
        <tissue evidence="2">Whole specimen</tissue>
    </source>
</reference>
<evidence type="ECO:0000313" key="2">
    <source>
        <dbReference type="EMBL" id="KAK6191364.1"/>
    </source>
</evidence>
<dbReference type="InterPro" id="IPR050951">
    <property type="entry name" value="Retrovirus_Pol_polyprotein"/>
</dbReference>
<proteinExistence type="predicted"/>
<evidence type="ECO:0000313" key="3">
    <source>
        <dbReference type="Proteomes" id="UP001347796"/>
    </source>
</evidence>
<sequence>MRMAKCLSTFLNALSEVCEPIQRLTHRGVPWTWGEEQDLAFQKMKDAVTSAPILKYFDPESPTEGQGDASSKGLGFALLQEDQPISYSSRTLTKAEKKYSQTENGEEPPICMWTESSIMYRPQTASHNLQEVLTPCTTSPSKTIVTSSKV</sequence>
<comment type="caution">
    <text evidence="2">The sequence shown here is derived from an EMBL/GenBank/DDBJ whole genome shotgun (WGS) entry which is preliminary data.</text>
</comment>
<dbReference type="Pfam" id="PF17919">
    <property type="entry name" value="RT_RNaseH_2"/>
    <property type="match status" value="1"/>
</dbReference>
<protein>
    <recommendedName>
        <fullName evidence="1">Reverse transcriptase/retrotransposon-derived protein RNase H-like domain-containing protein</fullName>
    </recommendedName>
</protein>
<organism evidence="2 3">
    <name type="scientific">Patella caerulea</name>
    <name type="common">Rayed Mediterranean limpet</name>
    <dbReference type="NCBI Taxonomy" id="87958"/>
    <lineage>
        <taxon>Eukaryota</taxon>
        <taxon>Metazoa</taxon>
        <taxon>Spiralia</taxon>
        <taxon>Lophotrochozoa</taxon>
        <taxon>Mollusca</taxon>
        <taxon>Gastropoda</taxon>
        <taxon>Patellogastropoda</taxon>
        <taxon>Patelloidea</taxon>
        <taxon>Patellidae</taxon>
        <taxon>Patella</taxon>
    </lineage>
</organism>
<dbReference type="InterPro" id="IPR041577">
    <property type="entry name" value="RT_RNaseH_2"/>
</dbReference>
<dbReference type="Proteomes" id="UP001347796">
    <property type="component" value="Unassembled WGS sequence"/>
</dbReference>
<dbReference type="Gene3D" id="3.30.70.270">
    <property type="match status" value="1"/>
</dbReference>
<dbReference type="PANTHER" id="PTHR37984:SF8">
    <property type="entry name" value="CCHC-TYPE DOMAIN-CONTAINING PROTEIN"/>
    <property type="match status" value="1"/>
</dbReference>
<dbReference type="PANTHER" id="PTHR37984">
    <property type="entry name" value="PROTEIN CBG26694"/>
    <property type="match status" value="1"/>
</dbReference>
<dbReference type="InterPro" id="IPR043502">
    <property type="entry name" value="DNA/RNA_pol_sf"/>
</dbReference>
<gene>
    <name evidence="2" type="ORF">SNE40_003075</name>
</gene>